<evidence type="ECO:0000313" key="2">
    <source>
        <dbReference type="EMBL" id="KAK0619153.1"/>
    </source>
</evidence>
<comment type="caution">
    <text evidence="2">The sequence shown here is derived from an EMBL/GenBank/DDBJ whole genome shotgun (WGS) entry which is preliminary data.</text>
</comment>
<dbReference type="Pfam" id="PF12351">
    <property type="entry name" value="Fig1"/>
    <property type="match status" value="1"/>
</dbReference>
<evidence type="ECO:0000256" key="1">
    <source>
        <dbReference type="SAM" id="Phobius"/>
    </source>
</evidence>
<organism evidence="2 3">
    <name type="scientific">Immersiella caudata</name>
    <dbReference type="NCBI Taxonomy" id="314043"/>
    <lineage>
        <taxon>Eukaryota</taxon>
        <taxon>Fungi</taxon>
        <taxon>Dikarya</taxon>
        <taxon>Ascomycota</taxon>
        <taxon>Pezizomycotina</taxon>
        <taxon>Sordariomycetes</taxon>
        <taxon>Sordariomycetidae</taxon>
        <taxon>Sordariales</taxon>
        <taxon>Lasiosphaeriaceae</taxon>
        <taxon>Immersiella</taxon>
    </lineage>
</organism>
<feature type="transmembrane region" description="Helical" evidence="1">
    <location>
        <begin position="138"/>
        <end position="160"/>
    </location>
</feature>
<accession>A0AA39WPE3</accession>
<gene>
    <name evidence="2" type="ORF">B0T14DRAFT_455206</name>
</gene>
<dbReference type="EMBL" id="JAULSU010000004">
    <property type="protein sequence ID" value="KAK0619153.1"/>
    <property type="molecule type" value="Genomic_DNA"/>
</dbReference>
<reference evidence="2" key="1">
    <citation type="submission" date="2023-06" db="EMBL/GenBank/DDBJ databases">
        <title>Genome-scale phylogeny and comparative genomics of the fungal order Sordariales.</title>
        <authorList>
            <consortium name="Lawrence Berkeley National Laboratory"/>
            <person name="Hensen N."/>
            <person name="Bonometti L."/>
            <person name="Westerberg I."/>
            <person name="Brannstrom I.O."/>
            <person name="Guillou S."/>
            <person name="Cros-Aarteil S."/>
            <person name="Calhoun S."/>
            <person name="Haridas S."/>
            <person name="Kuo A."/>
            <person name="Mondo S."/>
            <person name="Pangilinan J."/>
            <person name="Riley R."/>
            <person name="Labutti K."/>
            <person name="Andreopoulos B."/>
            <person name="Lipzen A."/>
            <person name="Chen C."/>
            <person name="Yanf M."/>
            <person name="Daum C."/>
            <person name="Ng V."/>
            <person name="Clum A."/>
            <person name="Steindorff A."/>
            <person name="Ohm R."/>
            <person name="Martin F."/>
            <person name="Silar P."/>
            <person name="Natvig D."/>
            <person name="Lalanne C."/>
            <person name="Gautier V."/>
            <person name="Ament-Velasquez S.L."/>
            <person name="Kruys A."/>
            <person name="Hutchinson M.I."/>
            <person name="Powell A.J."/>
            <person name="Barry K."/>
            <person name="Miller A.N."/>
            <person name="Grigoriev I.V."/>
            <person name="Debuchy R."/>
            <person name="Gladieux P."/>
            <person name="Thoren M.H."/>
            <person name="Johannesson H."/>
        </authorList>
    </citation>
    <scope>NUCLEOTIDE SEQUENCE</scope>
    <source>
        <strain evidence="2">CBS 606.72</strain>
    </source>
</reference>
<dbReference type="GO" id="GO:0016020">
    <property type="term" value="C:membrane"/>
    <property type="evidence" value="ECO:0007669"/>
    <property type="project" value="InterPro"/>
</dbReference>
<keyword evidence="1" id="KW-1133">Transmembrane helix</keyword>
<sequence length="261" mass="27701">MVLFKLAKFFIKPTSTVRLAPYVLIVPIILFQALSLSGCVSTSPAIPDIYIVSLEPAGNTSVPVEVRVGYFGICGDDGDIVRCQSSAGGDVDVVTNSLFPAFAGNGTGNATRPAAGSAVPNSELKDLVATAIQIQSRIFGSVFAGASFFFFIGIIFLFLYRRDNANPNPDKPLRSAILRRGTYGLLYLSTGLVFATALATTEAGGVLQFSSQAASSSTIFMHAGRTIQVLQWMTFGFATIFTATVPILVRPGIVQTIKDIV</sequence>
<feature type="transmembrane region" description="Helical" evidence="1">
    <location>
        <begin position="181"/>
        <end position="200"/>
    </location>
</feature>
<dbReference type="Proteomes" id="UP001175000">
    <property type="component" value="Unassembled WGS sequence"/>
</dbReference>
<proteinExistence type="predicted"/>
<keyword evidence="1" id="KW-0472">Membrane</keyword>
<dbReference type="InterPro" id="IPR033481">
    <property type="entry name" value="Dni1/Fig1"/>
</dbReference>
<keyword evidence="1" id="KW-0812">Transmembrane</keyword>
<protein>
    <submittedName>
        <fullName evidence="2">Ca2+ regulator and membrane fusion protein Fig1-domain-containing protein</fullName>
    </submittedName>
</protein>
<dbReference type="AlphaFoldDB" id="A0AA39WPE3"/>
<evidence type="ECO:0000313" key="3">
    <source>
        <dbReference type="Proteomes" id="UP001175000"/>
    </source>
</evidence>
<feature type="transmembrane region" description="Helical" evidence="1">
    <location>
        <begin position="229"/>
        <end position="249"/>
    </location>
</feature>
<name>A0AA39WPE3_9PEZI</name>
<keyword evidence="3" id="KW-1185">Reference proteome</keyword>